<feature type="domain" description="Transposase (putative) gypsy type" evidence="1">
    <location>
        <begin position="100"/>
        <end position="145"/>
    </location>
</feature>
<reference evidence="2" key="1">
    <citation type="journal article" date="2022" name="Plant J.">
        <title>Strategies of tolerance reflected in two North American maple genomes.</title>
        <authorList>
            <person name="McEvoy S.L."/>
            <person name="Sezen U.U."/>
            <person name="Trouern-Trend A."/>
            <person name="McMahon S.M."/>
            <person name="Schaberg P.G."/>
            <person name="Yang J."/>
            <person name="Wegrzyn J.L."/>
            <person name="Swenson N.G."/>
        </authorList>
    </citation>
    <scope>NUCLEOTIDE SEQUENCE</scope>
    <source>
        <strain evidence="2">91603</strain>
    </source>
</reference>
<keyword evidence="3" id="KW-1185">Reference proteome</keyword>
<comment type="caution">
    <text evidence="2">The sequence shown here is derived from an EMBL/GenBank/DDBJ whole genome shotgun (WGS) entry which is preliminary data.</text>
</comment>
<dbReference type="EMBL" id="JAJSOW010000103">
    <property type="protein sequence ID" value="KAI9173466.1"/>
    <property type="molecule type" value="Genomic_DNA"/>
</dbReference>
<evidence type="ECO:0000313" key="3">
    <source>
        <dbReference type="Proteomes" id="UP001064489"/>
    </source>
</evidence>
<dbReference type="Pfam" id="PF04195">
    <property type="entry name" value="Transposase_28"/>
    <property type="match status" value="1"/>
</dbReference>
<protein>
    <recommendedName>
        <fullName evidence="1">Transposase (putative) gypsy type domain-containing protein</fullName>
    </recommendedName>
</protein>
<reference evidence="2" key="2">
    <citation type="submission" date="2023-02" db="EMBL/GenBank/DDBJ databases">
        <authorList>
            <person name="Swenson N.G."/>
            <person name="Wegrzyn J.L."/>
            <person name="Mcevoy S.L."/>
        </authorList>
    </citation>
    <scope>NUCLEOTIDE SEQUENCE</scope>
    <source>
        <strain evidence="2">91603</strain>
        <tissue evidence="2">Leaf</tissue>
    </source>
</reference>
<dbReference type="AlphaFoldDB" id="A0AAD5NPC1"/>
<organism evidence="2 3">
    <name type="scientific">Acer negundo</name>
    <name type="common">Box elder</name>
    <dbReference type="NCBI Taxonomy" id="4023"/>
    <lineage>
        <taxon>Eukaryota</taxon>
        <taxon>Viridiplantae</taxon>
        <taxon>Streptophyta</taxon>
        <taxon>Embryophyta</taxon>
        <taxon>Tracheophyta</taxon>
        <taxon>Spermatophyta</taxon>
        <taxon>Magnoliopsida</taxon>
        <taxon>eudicotyledons</taxon>
        <taxon>Gunneridae</taxon>
        <taxon>Pentapetalae</taxon>
        <taxon>rosids</taxon>
        <taxon>malvids</taxon>
        <taxon>Sapindales</taxon>
        <taxon>Sapindaceae</taxon>
        <taxon>Hippocastanoideae</taxon>
        <taxon>Acereae</taxon>
        <taxon>Acer</taxon>
    </lineage>
</organism>
<dbReference type="InterPro" id="IPR007321">
    <property type="entry name" value="Transposase_28"/>
</dbReference>
<evidence type="ECO:0000259" key="1">
    <source>
        <dbReference type="Pfam" id="PF04195"/>
    </source>
</evidence>
<name>A0AAD5NPC1_ACENE</name>
<gene>
    <name evidence="2" type="ORF">LWI28_001754</name>
</gene>
<accession>A0AAD5NPC1</accession>
<proteinExistence type="predicted"/>
<sequence>MRNPRIGSCFNNKLDNPVKLIDEEVEEDEDDDKEEGIPTRIPFRRTIILLYEDRVTINSICTTDTLAHLRKEYQIPDDITLTLLHRGYDVYTSVKGEVLIHVAAFEYGIRLPLHPTLRRLLVALGLAPLQISPGFWKHLIGFLVLWVEQCEIDDIVR</sequence>
<evidence type="ECO:0000313" key="2">
    <source>
        <dbReference type="EMBL" id="KAI9173466.1"/>
    </source>
</evidence>
<dbReference type="Proteomes" id="UP001064489">
    <property type="component" value="Chromosome 8"/>
</dbReference>